<keyword evidence="5 13" id="KW-0812">Transmembrane</keyword>
<dbReference type="GO" id="GO:0004497">
    <property type="term" value="F:monooxygenase activity"/>
    <property type="evidence" value="ECO:0007669"/>
    <property type="project" value="UniProtKB-KW"/>
</dbReference>
<evidence type="ECO:0000256" key="13">
    <source>
        <dbReference type="SAM" id="Phobius"/>
    </source>
</evidence>
<evidence type="ECO:0000256" key="3">
    <source>
        <dbReference type="ARBA" id="ARBA00022475"/>
    </source>
</evidence>
<keyword evidence="11 13" id="KW-0472">Membrane</keyword>
<evidence type="ECO:0000256" key="10">
    <source>
        <dbReference type="ARBA" id="ARBA00023033"/>
    </source>
</evidence>
<keyword evidence="7 13" id="KW-1133">Transmembrane helix</keyword>
<dbReference type="Pfam" id="PF00487">
    <property type="entry name" value="FA_desaturase"/>
    <property type="match status" value="1"/>
</dbReference>
<evidence type="ECO:0000313" key="15">
    <source>
        <dbReference type="EMBL" id="PYC48817.1"/>
    </source>
</evidence>
<evidence type="ECO:0000256" key="6">
    <source>
        <dbReference type="ARBA" id="ARBA00022723"/>
    </source>
</evidence>
<evidence type="ECO:0000256" key="7">
    <source>
        <dbReference type="ARBA" id="ARBA00022989"/>
    </source>
</evidence>
<dbReference type="PANTHER" id="PTHR38674:SF1">
    <property type="entry name" value="ALKANE 1-MONOOXYGENASE 1"/>
    <property type="match status" value="1"/>
</dbReference>
<dbReference type="GO" id="GO:0005886">
    <property type="term" value="C:plasma membrane"/>
    <property type="evidence" value="ECO:0007669"/>
    <property type="project" value="UniProtKB-SubCell"/>
</dbReference>
<dbReference type="AlphaFoldDB" id="A0A2V4NQP1"/>
<evidence type="ECO:0000256" key="4">
    <source>
        <dbReference type="ARBA" id="ARBA00022519"/>
    </source>
</evidence>
<evidence type="ECO:0000256" key="1">
    <source>
        <dbReference type="ARBA" id="ARBA00004429"/>
    </source>
</evidence>
<keyword evidence="10 15" id="KW-0503">Monooxygenase</keyword>
<keyword evidence="6" id="KW-0479">Metal-binding</keyword>
<gene>
    <name evidence="15" type="ORF">DI396_01615</name>
</gene>
<accession>A0A2V4NQP1</accession>
<dbReference type="OrthoDB" id="4759734at2"/>
<organism evidence="15 16">
    <name type="scientific">Litorivita pollutaquae</name>
    <dbReference type="NCBI Taxonomy" id="2200892"/>
    <lineage>
        <taxon>Bacteria</taxon>
        <taxon>Pseudomonadati</taxon>
        <taxon>Pseudomonadota</taxon>
        <taxon>Alphaproteobacteria</taxon>
        <taxon>Rhodobacterales</taxon>
        <taxon>Paracoccaceae</taxon>
        <taxon>Litorivita</taxon>
    </lineage>
</organism>
<evidence type="ECO:0000256" key="11">
    <source>
        <dbReference type="ARBA" id="ARBA00023136"/>
    </source>
</evidence>
<keyword evidence="9" id="KW-0408">Iron</keyword>
<keyword evidence="4" id="KW-0997">Cell inner membrane</keyword>
<evidence type="ECO:0000256" key="5">
    <source>
        <dbReference type="ARBA" id="ARBA00022692"/>
    </source>
</evidence>
<keyword evidence="8" id="KW-0560">Oxidoreductase</keyword>
<comment type="subcellular location">
    <subcellularLocation>
        <location evidence="1">Cell inner membrane</location>
        <topology evidence="1">Multi-pass membrane protein</topology>
    </subcellularLocation>
</comment>
<dbReference type="EMBL" id="QFVT01000002">
    <property type="protein sequence ID" value="PYC48817.1"/>
    <property type="molecule type" value="Genomic_DNA"/>
</dbReference>
<evidence type="ECO:0000256" key="9">
    <source>
        <dbReference type="ARBA" id="ARBA00023004"/>
    </source>
</evidence>
<dbReference type="InterPro" id="IPR005804">
    <property type="entry name" value="FA_desaturase_dom"/>
</dbReference>
<keyword evidence="16" id="KW-1185">Reference proteome</keyword>
<dbReference type="GO" id="GO:0006629">
    <property type="term" value="P:lipid metabolic process"/>
    <property type="evidence" value="ECO:0007669"/>
    <property type="project" value="InterPro"/>
</dbReference>
<evidence type="ECO:0000256" key="12">
    <source>
        <dbReference type="SAM" id="MobiDB-lite"/>
    </source>
</evidence>
<evidence type="ECO:0000313" key="16">
    <source>
        <dbReference type="Proteomes" id="UP000248012"/>
    </source>
</evidence>
<feature type="transmembrane region" description="Helical" evidence="13">
    <location>
        <begin position="62"/>
        <end position="83"/>
    </location>
</feature>
<dbReference type="GO" id="GO:0046872">
    <property type="term" value="F:metal ion binding"/>
    <property type="evidence" value="ECO:0007669"/>
    <property type="project" value="UniProtKB-KW"/>
</dbReference>
<dbReference type="Proteomes" id="UP000248012">
    <property type="component" value="Unassembled WGS sequence"/>
</dbReference>
<dbReference type="CDD" id="cd03512">
    <property type="entry name" value="Alkane-hydroxylase"/>
    <property type="match status" value="1"/>
</dbReference>
<sequence>MFIFTLVTLTPVLLLATAVLFGAPVIWAALLYMTVFSFFCDRLSIGAAQKADPGAEFPAGKGLSAVLGLVHLPLLGLAVWAVAGPSGFDTLGRIGAFAAFGLFFGQVSHPNAHELIHRAGRWPRLLGKLVYCSLMIGHHSSAHSKVHHIWAATDRDPSSAPLGLGFYRYFPKACIGSFTAGLRAENRMRARKNTPPHRLSHPYLFYMLASVLCLMAAAIALGPAGVLALIGLGGYAQMQLFLSDYVQHYGLRRGRLADGKLEPVGPQHSWNAPQWFSSSLMLNAPRHSDHHLNPQRPYPGLRLDPDTMPILPYSLPVMVLMALLPFRFQALMDPLAAPWQPHWETRLPADEAAASNIPQANLRETKSGGNGRQDTAKLRHDVPVLDPRDIPPTSR</sequence>
<feature type="compositionally biased region" description="Basic and acidic residues" evidence="12">
    <location>
        <begin position="374"/>
        <end position="389"/>
    </location>
</feature>
<evidence type="ECO:0000259" key="14">
    <source>
        <dbReference type="Pfam" id="PF00487"/>
    </source>
</evidence>
<evidence type="ECO:0000256" key="8">
    <source>
        <dbReference type="ARBA" id="ARBA00023002"/>
    </source>
</evidence>
<protein>
    <submittedName>
        <fullName evidence="15">Alkane 1-monooxygenase</fullName>
    </submittedName>
</protein>
<keyword evidence="3" id="KW-1003">Cell membrane</keyword>
<evidence type="ECO:0000256" key="2">
    <source>
        <dbReference type="ARBA" id="ARBA00010823"/>
    </source>
</evidence>
<feature type="domain" description="Fatty acid desaturase" evidence="14">
    <location>
        <begin position="96"/>
        <end position="302"/>
    </location>
</feature>
<dbReference type="PANTHER" id="PTHR38674">
    <property type="entry name" value="ALKANE 1-MONOOXYGENASE 1"/>
    <property type="match status" value="1"/>
</dbReference>
<comment type="similarity">
    <text evidence="2">Belongs to the fatty acid desaturase type 1 family. AlkB subfamily.</text>
</comment>
<dbReference type="RefSeq" id="WP_110794396.1">
    <property type="nucleotide sequence ID" value="NZ_KZ826481.1"/>
</dbReference>
<reference evidence="15 16" key="1">
    <citation type="submission" date="2018-05" db="EMBL/GenBank/DDBJ databases">
        <title>Oceanovita maritima gen. nov., sp. nov., a marine bacterium in the family Rhodobacteraceae isolated from surface seawater of Lundu port Xiamen, China.</title>
        <authorList>
            <person name="Hetharua B.H."/>
            <person name="Min D."/>
            <person name="Liao H."/>
            <person name="Tian Y."/>
        </authorList>
    </citation>
    <scope>NUCLEOTIDE SEQUENCE [LARGE SCALE GENOMIC DNA]</scope>
    <source>
        <strain evidence="15 16">FSX-11</strain>
    </source>
</reference>
<comment type="caution">
    <text evidence="15">The sequence shown here is derived from an EMBL/GenBank/DDBJ whole genome shotgun (WGS) entry which is preliminary data.</text>
</comment>
<dbReference type="InterPro" id="IPR033885">
    <property type="entry name" value="AlkB/XylM"/>
</dbReference>
<feature type="transmembrane region" description="Helical" evidence="13">
    <location>
        <begin position="203"/>
        <end position="236"/>
    </location>
</feature>
<proteinExistence type="inferred from homology"/>
<name>A0A2V4NQP1_9RHOB</name>
<feature type="region of interest" description="Disordered" evidence="12">
    <location>
        <begin position="355"/>
        <end position="395"/>
    </location>
</feature>